<evidence type="ECO:0000259" key="6">
    <source>
        <dbReference type="Pfam" id="PF13458"/>
    </source>
</evidence>
<evidence type="ECO:0000256" key="5">
    <source>
        <dbReference type="SAM" id="SignalP"/>
    </source>
</evidence>
<evidence type="ECO:0000256" key="1">
    <source>
        <dbReference type="ARBA" id="ARBA00010062"/>
    </source>
</evidence>
<keyword evidence="8" id="KW-1185">Reference proteome</keyword>
<dbReference type="InterPro" id="IPR028081">
    <property type="entry name" value="Leu-bd"/>
</dbReference>
<dbReference type="EMBL" id="JBBMFF010000212">
    <property type="protein sequence ID" value="MEQ2511098.1"/>
    <property type="molecule type" value="Genomic_DNA"/>
</dbReference>
<gene>
    <name evidence="7" type="ORF">WMO66_07540</name>
</gene>
<keyword evidence="2" id="KW-0813">Transport</keyword>
<comment type="similarity">
    <text evidence="1">Belongs to the leucine-binding protein family.</text>
</comment>
<evidence type="ECO:0000313" key="8">
    <source>
        <dbReference type="Proteomes" id="UP001491552"/>
    </source>
</evidence>
<feature type="chain" id="PRO_5045216889" evidence="5">
    <location>
        <begin position="25"/>
        <end position="379"/>
    </location>
</feature>
<dbReference type="PROSITE" id="PS51257">
    <property type="entry name" value="PROKAR_LIPOPROTEIN"/>
    <property type="match status" value="1"/>
</dbReference>
<dbReference type="Gene3D" id="3.40.50.2300">
    <property type="match status" value="2"/>
</dbReference>
<dbReference type="PRINTS" id="PR00337">
    <property type="entry name" value="LEUILEVALBP"/>
</dbReference>
<dbReference type="InterPro" id="IPR051010">
    <property type="entry name" value="BCAA_transport"/>
</dbReference>
<evidence type="ECO:0000256" key="2">
    <source>
        <dbReference type="ARBA" id="ARBA00022448"/>
    </source>
</evidence>
<sequence>MKKFSKLIALVLVLSLVFAFTACGKGGSDDTIKLGILCSLTGNSQTNGGYAQQGAKMAVEEINAAGGINGKQIELVIEDDGGKADTAINAYNKLQSQKVVAIVGPMLSSLALAMDQNVQTGKIPLLIGATSAALTDNIDNPYFHRLRCSDTIMAEVAASYAVSNYGAKKIGIFYCSDDYGSGAMHTITKWCDANGVEYYEAGHNAGDKDLSTQILKVKEENCDVVIMWAHDDECALAARQFYEQGLNLPVISSTTIATPQVYSLCNAEWIEGWNYVTDFIAENPSELVQTFSKNYDEKYGSTPEIYAATYYNGVYAFADAAKRATSLESADLCEALKTINLDTLYGVYTANDKRELAHTAIIGVMKNLVPSYQDQVTMD</sequence>
<name>A0ABV1G741_9FIRM</name>
<protein>
    <submittedName>
        <fullName evidence="7">ABC transporter substrate-binding protein</fullName>
    </submittedName>
</protein>
<dbReference type="InterPro" id="IPR000709">
    <property type="entry name" value="Leu_Ile_Val-bd"/>
</dbReference>
<organism evidence="7 8">
    <name type="scientific">Faecousia intestinalis</name>
    <dbReference type="NCBI Taxonomy" id="3133167"/>
    <lineage>
        <taxon>Bacteria</taxon>
        <taxon>Bacillati</taxon>
        <taxon>Bacillota</taxon>
        <taxon>Clostridia</taxon>
        <taxon>Eubacteriales</taxon>
        <taxon>Oscillospiraceae</taxon>
        <taxon>Faecousia</taxon>
    </lineage>
</organism>
<dbReference type="RefSeq" id="WP_349135802.1">
    <property type="nucleotide sequence ID" value="NZ_JBBMFF010000212.1"/>
</dbReference>
<feature type="domain" description="Leucine-binding protein" evidence="6">
    <location>
        <begin position="31"/>
        <end position="360"/>
    </location>
</feature>
<evidence type="ECO:0000256" key="4">
    <source>
        <dbReference type="ARBA" id="ARBA00022970"/>
    </source>
</evidence>
<dbReference type="SUPFAM" id="SSF53822">
    <property type="entry name" value="Periplasmic binding protein-like I"/>
    <property type="match status" value="1"/>
</dbReference>
<accession>A0ABV1G741</accession>
<dbReference type="PANTHER" id="PTHR30483:SF6">
    <property type="entry name" value="PERIPLASMIC BINDING PROTEIN OF ABC TRANSPORTER FOR NATURAL AMINO ACIDS"/>
    <property type="match status" value="1"/>
</dbReference>
<dbReference type="InterPro" id="IPR028082">
    <property type="entry name" value="Peripla_BP_I"/>
</dbReference>
<proteinExistence type="inferred from homology"/>
<dbReference type="Pfam" id="PF13458">
    <property type="entry name" value="Peripla_BP_6"/>
    <property type="match status" value="1"/>
</dbReference>
<evidence type="ECO:0000313" key="7">
    <source>
        <dbReference type="EMBL" id="MEQ2511098.1"/>
    </source>
</evidence>
<comment type="caution">
    <text evidence="7">The sequence shown here is derived from an EMBL/GenBank/DDBJ whole genome shotgun (WGS) entry which is preliminary data.</text>
</comment>
<reference evidence="7 8" key="1">
    <citation type="submission" date="2024-03" db="EMBL/GenBank/DDBJ databases">
        <title>Human intestinal bacterial collection.</title>
        <authorList>
            <person name="Pauvert C."/>
            <person name="Hitch T.C.A."/>
            <person name="Clavel T."/>
        </authorList>
    </citation>
    <scope>NUCLEOTIDE SEQUENCE [LARGE SCALE GENOMIC DNA]</scope>
    <source>
        <strain evidence="7 8">CLA-AA-H192</strain>
    </source>
</reference>
<keyword evidence="3 5" id="KW-0732">Signal</keyword>
<evidence type="ECO:0000256" key="3">
    <source>
        <dbReference type="ARBA" id="ARBA00022729"/>
    </source>
</evidence>
<dbReference type="PANTHER" id="PTHR30483">
    <property type="entry name" value="LEUCINE-SPECIFIC-BINDING PROTEIN"/>
    <property type="match status" value="1"/>
</dbReference>
<dbReference type="Proteomes" id="UP001491552">
    <property type="component" value="Unassembled WGS sequence"/>
</dbReference>
<feature type="signal peptide" evidence="5">
    <location>
        <begin position="1"/>
        <end position="24"/>
    </location>
</feature>
<keyword evidence="4" id="KW-0029">Amino-acid transport</keyword>